<dbReference type="EMBL" id="FXTP01000007">
    <property type="protein sequence ID" value="SMO66042.1"/>
    <property type="molecule type" value="Genomic_DNA"/>
</dbReference>
<protein>
    <submittedName>
        <fullName evidence="2">Uncharacterized protein</fullName>
    </submittedName>
</protein>
<evidence type="ECO:0000313" key="3">
    <source>
        <dbReference type="Proteomes" id="UP000317557"/>
    </source>
</evidence>
<feature type="region of interest" description="Disordered" evidence="1">
    <location>
        <begin position="1"/>
        <end position="39"/>
    </location>
</feature>
<reference evidence="2 3" key="1">
    <citation type="submission" date="2017-05" db="EMBL/GenBank/DDBJ databases">
        <authorList>
            <person name="Varghese N."/>
            <person name="Submissions S."/>
        </authorList>
    </citation>
    <scope>NUCLEOTIDE SEQUENCE [LARGE SCALE GENOMIC DNA]</scope>
    <source>
        <strain evidence="2 3">DSM 21985</strain>
    </source>
</reference>
<name>A0A521D323_9BACT</name>
<evidence type="ECO:0000256" key="1">
    <source>
        <dbReference type="SAM" id="MobiDB-lite"/>
    </source>
</evidence>
<dbReference type="RefSeq" id="WP_069130090.1">
    <property type="nucleotide sequence ID" value="NZ_FXTP01000007.1"/>
</dbReference>
<feature type="compositionally biased region" description="Basic and acidic residues" evidence="1">
    <location>
        <begin position="9"/>
        <end position="39"/>
    </location>
</feature>
<dbReference type="OrthoDB" id="9862138at2"/>
<gene>
    <name evidence="2" type="ORF">SAMN06265219_10757</name>
</gene>
<accession>A0A521D323</accession>
<dbReference type="Proteomes" id="UP000317557">
    <property type="component" value="Unassembled WGS sequence"/>
</dbReference>
<sequence>MTEQPTDNTSRRFDPHVAADLWRKKEQEQEERKVMNPEKLAEEVSDRLIRIIEKEMKRQQPKKTG</sequence>
<keyword evidence="3" id="KW-1185">Reference proteome</keyword>
<organism evidence="2 3">
    <name type="scientific">Gracilimonas mengyeensis</name>
    <dbReference type="NCBI Taxonomy" id="1302730"/>
    <lineage>
        <taxon>Bacteria</taxon>
        <taxon>Pseudomonadati</taxon>
        <taxon>Balneolota</taxon>
        <taxon>Balneolia</taxon>
        <taxon>Balneolales</taxon>
        <taxon>Balneolaceae</taxon>
        <taxon>Gracilimonas</taxon>
    </lineage>
</organism>
<evidence type="ECO:0000313" key="2">
    <source>
        <dbReference type="EMBL" id="SMO66042.1"/>
    </source>
</evidence>
<dbReference type="AlphaFoldDB" id="A0A521D323"/>
<proteinExistence type="predicted"/>